<dbReference type="RefSeq" id="WP_046968625.1">
    <property type="nucleotide sequence ID" value="NZ_CP017480.1"/>
</dbReference>
<accession>A0A0G9H8G9</accession>
<gene>
    <name evidence="1" type="ORF">BJI69_10395</name>
</gene>
<dbReference type="PATRIC" id="fig|1440763.5.peg.3174"/>
<sequence>MRPRFRLSRRRRALSIGLVMFCLLFQQLAMAAYVCTLPAQSATMAMTGACAEMGMGAAPASHAPDVHATDPRCAEHCSDHTSAVPDARVPSLPPLLLPADWPVLSATMTDRPERVALPDATLLRPDPPPSLRFCTLLI</sequence>
<dbReference type="Proteomes" id="UP000182987">
    <property type="component" value="Chromosome"/>
</dbReference>
<dbReference type="STRING" id="1440763.BJI69_10395"/>
<dbReference type="EMBL" id="CP017480">
    <property type="protein sequence ID" value="APG04263.1"/>
    <property type="molecule type" value="Genomic_DNA"/>
</dbReference>
<keyword evidence="2" id="KW-1185">Reference proteome</keyword>
<dbReference type="KEGG" id="lrz:BJI69_10395"/>
<dbReference type="OrthoDB" id="5955572at2"/>
<reference evidence="2" key="1">
    <citation type="submission" date="2016-09" db="EMBL/GenBank/DDBJ databases">
        <authorList>
            <person name="Lysoe E."/>
        </authorList>
    </citation>
    <scope>NUCLEOTIDE SEQUENCE [LARGE SCALE GENOMIC DNA]</scope>
    <source>
        <strain evidence="2">LJ96T</strain>
    </source>
</reference>
<organism evidence="1 2">
    <name type="scientific">Luteibacter rhizovicinus DSM 16549</name>
    <dbReference type="NCBI Taxonomy" id="1440763"/>
    <lineage>
        <taxon>Bacteria</taxon>
        <taxon>Pseudomonadati</taxon>
        <taxon>Pseudomonadota</taxon>
        <taxon>Gammaproteobacteria</taxon>
        <taxon>Lysobacterales</taxon>
        <taxon>Rhodanobacteraceae</taxon>
        <taxon>Luteibacter</taxon>
    </lineage>
</organism>
<evidence type="ECO:0000313" key="2">
    <source>
        <dbReference type="Proteomes" id="UP000182987"/>
    </source>
</evidence>
<name>A0A0G9H8G9_9GAMM</name>
<dbReference type="AlphaFoldDB" id="A0A0G9H8G9"/>
<evidence type="ECO:0000313" key="1">
    <source>
        <dbReference type="EMBL" id="APG04263.1"/>
    </source>
</evidence>
<protein>
    <submittedName>
        <fullName evidence="1">Uncharacterized protein</fullName>
    </submittedName>
</protein>
<proteinExistence type="predicted"/>